<protein>
    <submittedName>
        <fullName evidence="1">Uncharacterized protein</fullName>
    </submittedName>
</protein>
<dbReference type="AlphaFoldDB" id="A0A5C7J3J0"/>
<reference evidence="1 2" key="1">
    <citation type="submission" date="2018-09" db="EMBL/GenBank/DDBJ databases">
        <title>Metagenome Assembled Genomes from an Advanced Water Purification Facility.</title>
        <authorList>
            <person name="Stamps B.W."/>
            <person name="Spear J.R."/>
        </authorList>
    </citation>
    <scope>NUCLEOTIDE SEQUENCE [LARGE SCALE GENOMIC DNA]</scope>
    <source>
        <strain evidence="1">Bin_63_2</strain>
    </source>
</reference>
<organism evidence="1 2">
    <name type="scientific">Candidatus Dojkabacteria bacterium</name>
    <dbReference type="NCBI Taxonomy" id="2099670"/>
    <lineage>
        <taxon>Bacteria</taxon>
        <taxon>Candidatus Dojkabacteria</taxon>
    </lineage>
</organism>
<evidence type="ECO:0000313" key="2">
    <source>
        <dbReference type="Proteomes" id="UP000321026"/>
    </source>
</evidence>
<sequence>MNVENKPVKIKQYNLYKRKVGQPWPSKPYVSRVSTSFSTTLKTEWEFAVTAVSTTNLESAKSNTVIINKKTINFIP</sequence>
<dbReference type="Gene3D" id="2.60.40.10">
    <property type="entry name" value="Immunoglobulins"/>
    <property type="match status" value="1"/>
</dbReference>
<name>A0A5C7J3J0_9BACT</name>
<accession>A0A5C7J3J0</accession>
<comment type="caution">
    <text evidence="1">The sequence shown here is derived from an EMBL/GenBank/DDBJ whole genome shotgun (WGS) entry which is preliminary data.</text>
</comment>
<dbReference type="Proteomes" id="UP000321026">
    <property type="component" value="Unassembled WGS sequence"/>
</dbReference>
<dbReference type="InterPro" id="IPR013783">
    <property type="entry name" value="Ig-like_fold"/>
</dbReference>
<gene>
    <name evidence="1" type="ORF">E6Q11_06475</name>
</gene>
<dbReference type="EMBL" id="SSDS01000101">
    <property type="protein sequence ID" value="TXG75834.1"/>
    <property type="molecule type" value="Genomic_DNA"/>
</dbReference>
<evidence type="ECO:0000313" key="1">
    <source>
        <dbReference type="EMBL" id="TXG75834.1"/>
    </source>
</evidence>
<proteinExistence type="predicted"/>